<proteinExistence type="predicted"/>
<dbReference type="FunFam" id="4.10.410.10:FF:000004">
    <property type="entry name" value="Tissue factor pathway inhibitor"/>
    <property type="match status" value="1"/>
</dbReference>
<dbReference type="SUPFAM" id="SSF57362">
    <property type="entry name" value="BPTI-like"/>
    <property type="match status" value="1"/>
</dbReference>
<dbReference type="STRING" id="70415.A0A5S6QM24"/>
<dbReference type="InterPro" id="IPR036880">
    <property type="entry name" value="Kunitz_BPTI_sf"/>
</dbReference>
<dbReference type="GO" id="GO:0005615">
    <property type="term" value="C:extracellular space"/>
    <property type="evidence" value="ECO:0007669"/>
    <property type="project" value="TreeGrafter"/>
</dbReference>
<dbReference type="InterPro" id="IPR002223">
    <property type="entry name" value="Kunitz_BPTI"/>
</dbReference>
<dbReference type="InterPro" id="IPR020901">
    <property type="entry name" value="Prtase_inh_Kunz-CS"/>
</dbReference>
<protein>
    <submittedName>
        <fullName evidence="6">BPTI/Kunitz inhibitor domain-containing protein</fullName>
    </submittedName>
</protein>
<keyword evidence="1" id="KW-0646">Protease inhibitor</keyword>
<reference evidence="6" key="1">
    <citation type="submission" date="2019-12" db="UniProtKB">
        <authorList>
            <consortium name="WormBaseParasite"/>
        </authorList>
    </citation>
    <scope>IDENTIFICATION</scope>
</reference>
<evidence type="ECO:0000256" key="1">
    <source>
        <dbReference type="ARBA" id="ARBA00022690"/>
    </source>
</evidence>
<evidence type="ECO:0000256" key="2">
    <source>
        <dbReference type="ARBA" id="ARBA00022900"/>
    </source>
</evidence>
<dbReference type="Proteomes" id="UP000046395">
    <property type="component" value="Unassembled WGS sequence"/>
</dbReference>
<evidence type="ECO:0000259" key="4">
    <source>
        <dbReference type="PROSITE" id="PS50279"/>
    </source>
</evidence>
<dbReference type="Pfam" id="PF00014">
    <property type="entry name" value="Kunitz_BPTI"/>
    <property type="match status" value="1"/>
</dbReference>
<keyword evidence="2" id="KW-0722">Serine protease inhibitor</keyword>
<dbReference type="PANTHER" id="PTHR10083:SF374">
    <property type="entry name" value="BPTI_KUNITZ INHIBITOR DOMAIN-CONTAINING PROTEIN"/>
    <property type="match status" value="1"/>
</dbReference>
<feature type="domain" description="BPTI/Kunitz inhibitor" evidence="4">
    <location>
        <begin position="63"/>
        <end position="113"/>
    </location>
</feature>
<dbReference type="CDD" id="cd00109">
    <property type="entry name" value="Kunitz-type"/>
    <property type="match status" value="1"/>
</dbReference>
<evidence type="ECO:0000256" key="3">
    <source>
        <dbReference type="ARBA" id="ARBA00023157"/>
    </source>
</evidence>
<sequence length="129" mass="14291">MSALELYYCPRYSTCTMEQGESNEPEEVPLELPESQIELLDTIPVPSPGQDEAPVQPVDGDSCTLPKDRGTCKAGHQKYYFDVQTLICSLFLYGGCGGNANRYDTKEECEQKCRAHLQPAAICKLPLNV</sequence>
<keyword evidence="3" id="KW-1015">Disulfide bond</keyword>
<dbReference type="WBParaSite" id="TMUE_2000007922.1">
    <property type="protein sequence ID" value="TMUE_2000007922.1"/>
    <property type="gene ID" value="WBGene00293469"/>
</dbReference>
<name>A0A5S6QM24_TRIMR</name>
<evidence type="ECO:0000313" key="6">
    <source>
        <dbReference type="WBParaSite" id="TMUE_2000007922.1"/>
    </source>
</evidence>
<dbReference type="PRINTS" id="PR00759">
    <property type="entry name" value="BASICPTASE"/>
</dbReference>
<keyword evidence="5" id="KW-1185">Reference proteome</keyword>
<dbReference type="PROSITE" id="PS50279">
    <property type="entry name" value="BPTI_KUNITZ_2"/>
    <property type="match status" value="1"/>
</dbReference>
<dbReference type="PROSITE" id="PS00280">
    <property type="entry name" value="BPTI_KUNITZ_1"/>
    <property type="match status" value="1"/>
</dbReference>
<organism evidence="5 6">
    <name type="scientific">Trichuris muris</name>
    <name type="common">Mouse whipworm</name>
    <dbReference type="NCBI Taxonomy" id="70415"/>
    <lineage>
        <taxon>Eukaryota</taxon>
        <taxon>Metazoa</taxon>
        <taxon>Ecdysozoa</taxon>
        <taxon>Nematoda</taxon>
        <taxon>Enoplea</taxon>
        <taxon>Dorylaimia</taxon>
        <taxon>Trichinellida</taxon>
        <taxon>Trichuridae</taxon>
        <taxon>Trichuris</taxon>
    </lineage>
</organism>
<dbReference type="GO" id="GO:0004867">
    <property type="term" value="F:serine-type endopeptidase inhibitor activity"/>
    <property type="evidence" value="ECO:0007669"/>
    <property type="project" value="UniProtKB-KW"/>
</dbReference>
<dbReference type="PANTHER" id="PTHR10083">
    <property type="entry name" value="KUNITZ-TYPE PROTEASE INHIBITOR-RELATED"/>
    <property type="match status" value="1"/>
</dbReference>
<accession>A0A5S6QM24</accession>
<dbReference type="InterPro" id="IPR050098">
    <property type="entry name" value="TFPI/VKTCI-like"/>
</dbReference>
<dbReference type="SMART" id="SM00131">
    <property type="entry name" value="KU"/>
    <property type="match status" value="1"/>
</dbReference>
<dbReference type="AlphaFoldDB" id="A0A5S6QM24"/>
<evidence type="ECO:0000313" key="5">
    <source>
        <dbReference type="Proteomes" id="UP000046395"/>
    </source>
</evidence>
<dbReference type="Gene3D" id="4.10.410.10">
    <property type="entry name" value="Pancreatic trypsin inhibitor Kunitz domain"/>
    <property type="match status" value="1"/>
</dbReference>